<protein>
    <submittedName>
        <fullName evidence="2">DNA gyrase subunit B</fullName>
    </submittedName>
</protein>
<keyword evidence="1" id="KW-0472">Membrane</keyword>
<name>A0A845SSF9_9GAMM</name>
<proteinExistence type="predicted"/>
<evidence type="ECO:0000313" key="3">
    <source>
        <dbReference type="Proteomes" id="UP000461443"/>
    </source>
</evidence>
<dbReference type="EMBL" id="WUBS01000020">
    <property type="protein sequence ID" value="NDL65628.1"/>
    <property type="molecule type" value="Genomic_DNA"/>
</dbReference>
<sequence length="194" mass="21744">MAVPARTLALRAARLFSLAVITLYPFAVWYGITHGRPDRVALALAGIFLLRLLVFRGLLPALNWLAKALALFGILLCAASWLLKSHHLLLWYPVMMSGLMLALFSASLFSRASMVERLARLREPWLSPRAIAYTRRVTQAWCLFFIINGGAALFTCLYGDMSLWALYNGVISYLLMGLLMGTEWIIRKRIQPGG</sequence>
<feature type="transmembrane region" description="Helical" evidence="1">
    <location>
        <begin position="64"/>
        <end position="83"/>
    </location>
</feature>
<keyword evidence="3" id="KW-1185">Reference proteome</keyword>
<keyword evidence="1" id="KW-1133">Transmembrane helix</keyword>
<organism evidence="2 3">
    <name type="scientific">Acerihabitans arboris</name>
    <dbReference type="NCBI Taxonomy" id="2691583"/>
    <lineage>
        <taxon>Bacteria</taxon>
        <taxon>Pseudomonadati</taxon>
        <taxon>Pseudomonadota</taxon>
        <taxon>Gammaproteobacteria</taxon>
        <taxon>Enterobacterales</taxon>
        <taxon>Pectobacteriaceae</taxon>
        <taxon>Acerihabitans</taxon>
    </lineage>
</organism>
<feature type="transmembrane region" description="Helical" evidence="1">
    <location>
        <begin position="12"/>
        <end position="33"/>
    </location>
</feature>
<reference evidence="2 3" key="1">
    <citation type="submission" date="2019-12" db="EMBL/GenBank/DDBJ databases">
        <authorList>
            <person name="Lee S.D."/>
        </authorList>
    </citation>
    <scope>NUCLEOTIDE SEQUENCE [LARGE SCALE GENOMIC DNA]</scope>
    <source>
        <strain evidence="2 3">SAP-6</strain>
    </source>
</reference>
<comment type="caution">
    <text evidence="2">The sequence shown here is derived from an EMBL/GenBank/DDBJ whole genome shotgun (WGS) entry which is preliminary data.</text>
</comment>
<dbReference type="AlphaFoldDB" id="A0A845SSF9"/>
<keyword evidence="1" id="KW-0812">Transmembrane</keyword>
<feature type="transmembrane region" description="Helical" evidence="1">
    <location>
        <begin position="39"/>
        <end position="59"/>
    </location>
</feature>
<feature type="transmembrane region" description="Helical" evidence="1">
    <location>
        <begin position="89"/>
        <end position="110"/>
    </location>
</feature>
<gene>
    <name evidence="2" type="ORF">GRH90_23110</name>
</gene>
<dbReference type="Proteomes" id="UP000461443">
    <property type="component" value="Unassembled WGS sequence"/>
</dbReference>
<feature type="transmembrane region" description="Helical" evidence="1">
    <location>
        <begin position="140"/>
        <end position="158"/>
    </location>
</feature>
<evidence type="ECO:0000313" key="2">
    <source>
        <dbReference type="EMBL" id="NDL65628.1"/>
    </source>
</evidence>
<reference evidence="2 3" key="2">
    <citation type="submission" date="2020-02" db="EMBL/GenBank/DDBJ databases">
        <title>The new genus of Enterobacteriales.</title>
        <authorList>
            <person name="Kim I.S."/>
        </authorList>
    </citation>
    <scope>NUCLEOTIDE SEQUENCE [LARGE SCALE GENOMIC DNA]</scope>
    <source>
        <strain evidence="2 3">SAP-6</strain>
    </source>
</reference>
<accession>A0A845SSF9</accession>
<feature type="transmembrane region" description="Helical" evidence="1">
    <location>
        <begin position="164"/>
        <end position="186"/>
    </location>
</feature>
<evidence type="ECO:0000256" key="1">
    <source>
        <dbReference type="SAM" id="Phobius"/>
    </source>
</evidence>